<dbReference type="Gene3D" id="3.20.20.70">
    <property type="entry name" value="Aldolase class I"/>
    <property type="match status" value="1"/>
</dbReference>
<protein>
    <recommendedName>
        <fullName evidence="2">Glutamate synthase domain-containing protein</fullName>
    </recommendedName>
</protein>
<dbReference type="EMBL" id="JBGBPQ010000004">
    <property type="protein sequence ID" value="KAL1525657.1"/>
    <property type="molecule type" value="Genomic_DNA"/>
</dbReference>
<keyword evidence="4" id="KW-1185">Reference proteome</keyword>
<proteinExistence type="inferred from homology"/>
<evidence type="ECO:0000259" key="2">
    <source>
        <dbReference type="Pfam" id="PF01645"/>
    </source>
</evidence>
<dbReference type="CDD" id="cd02808">
    <property type="entry name" value="GltS_FMN"/>
    <property type="match status" value="1"/>
</dbReference>
<organism evidence="3 4">
    <name type="scientific">Prymnesium parvum</name>
    <name type="common">Toxic golden alga</name>
    <dbReference type="NCBI Taxonomy" id="97485"/>
    <lineage>
        <taxon>Eukaryota</taxon>
        <taxon>Haptista</taxon>
        <taxon>Haptophyta</taxon>
        <taxon>Prymnesiophyceae</taxon>
        <taxon>Prymnesiales</taxon>
        <taxon>Prymnesiaceae</taxon>
        <taxon>Prymnesium</taxon>
    </lineage>
</organism>
<dbReference type="GO" id="GO:0006537">
    <property type="term" value="P:glutamate biosynthetic process"/>
    <property type="evidence" value="ECO:0007669"/>
    <property type="project" value="InterPro"/>
</dbReference>
<comment type="caution">
    <text evidence="3">The sequence shown here is derived from an EMBL/GenBank/DDBJ whole genome shotgun (WGS) entry which is preliminary data.</text>
</comment>
<dbReference type="InterPro" id="IPR013785">
    <property type="entry name" value="Aldolase_TIM"/>
</dbReference>
<dbReference type="AlphaFoldDB" id="A0AB34JXL7"/>
<comment type="similarity">
    <text evidence="1">Belongs to the glutamate synthase family.</text>
</comment>
<dbReference type="PANTHER" id="PTHR43819:SF1">
    <property type="entry name" value="ARCHAEAL-TYPE GLUTAMATE SYNTHASE [NADPH]"/>
    <property type="match status" value="1"/>
</dbReference>
<dbReference type="GO" id="GO:0015930">
    <property type="term" value="F:glutamate synthase activity"/>
    <property type="evidence" value="ECO:0007669"/>
    <property type="project" value="InterPro"/>
</dbReference>
<reference evidence="3 4" key="1">
    <citation type="journal article" date="2024" name="Science">
        <title>Giant polyketide synthase enzymes in the biosynthesis of giant marine polyether toxins.</title>
        <authorList>
            <person name="Fallon T.R."/>
            <person name="Shende V.V."/>
            <person name="Wierzbicki I.H."/>
            <person name="Pendleton A.L."/>
            <person name="Watervoot N.F."/>
            <person name="Auber R.P."/>
            <person name="Gonzalez D.J."/>
            <person name="Wisecaver J.H."/>
            <person name="Moore B.S."/>
        </authorList>
    </citation>
    <scope>NUCLEOTIDE SEQUENCE [LARGE SCALE GENOMIC DNA]</scope>
    <source>
        <strain evidence="3 4">12B1</strain>
    </source>
</reference>
<dbReference type="Proteomes" id="UP001515480">
    <property type="component" value="Unassembled WGS sequence"/>
</dbReference>
<dbReference type="InterPro" id="IPR024188">
    <property type="entry name" value="GltB"/>
</dbReference>
<evidence type="ECO:0000313" key="4">
    <source>
        <dbReference type="Proteomes" id="UP001515480"/>
    </source>
</evidence>
<evidence type="ECO:0000256" key="1">
    <source>
        <dbReference type="ARBA" id="ARBA00009716"/>
    </source>
</evidence>
<name>A0AB34JXL7_PRYPA</name>
<dbReference type="InterPro" id="IPR002932">
    <property type="entry name" value="Glu_synthdom"/>
</dbReference>
<feature type="domain" description="Glutamate synthase" evidence="2">
    <location>
        <begin position="194"/>
        <end position="522"/>
    </location>
</feature>
<gene>
    <name evidence="3" type="ORF">AB1Y20_020507</name>
</gene>
<dbReference type="PIRSF" id="PIRSF006429">
    <property type="entry name" value="GOGAT_lg_2"/>
    <property type="match status" value="1"/>
</dbReference>
<dbReference type="PANTHER" id="PTHR43819">
    <property type="entry name" value="ARCHAEAL-TYPE GLUTAMATE SYNTHASE [NADPH]"/>
    <property type="match status" value="1"/>
</dbReference>
<evidence type="ECO:0000313" key="3">
    <source>
        <dbReference type="EMBL" id="KAL1525657.1"/>
    </source>
</evidence>
<dbReference type="SUPFAM" id="SSF51395">
    <property type="entry name" value="FMN-linked oxidoreductases"/>
    <property type="match status" value="1"/>
</dbReference>
<accession>A0AB34JXL7</accession>
<sequence>MHLPRRLALCPAARRALGTKARPSVTLKASSAGLPDFIEHWSRDAFYKVGAGGVGLTVACGILAGPFQPATVGLAVLTAAYWRRGLLDIQQKEQSIKRNFPVLGHVRYVLESLRPEIRQYFVEGDEEAAPFDRLHRATIYQRAKGAPSALPFGTRRDVYDEKYEWATHSLFPTELQEQRIVIGATNPACTQPYSSSLLNISAMSYGALSEQAILALSTGAEIGDFSHNTGEGGISRFHIEGGGALVWNIGTGYFGCGTGGMKRSFDADMFSQNVKHASMVEIKLSQGAKPAHGGMLPKSKITKEIAEARNLAFPATEDCNSPPRHSAFNTMDELCDFIQKLRTLSDGKPIGVKMCVGKPSELARMIYGFQATGVHPDFITIDGGEGGTGAAPPEFSNSIGMPLADALTLTHALLVGAGLRDPLDRSKSRVALIASGKISTGFAMFKAFAMGADVCNAARPFLFSLGCIQALKCHTNKCPTGITTQDPMLSFGLDPTLKATRVARFHRETVHACVEVVQACGLDSVRDVRPNHVMRRIASNSCAPLDVLYPHLTVRQGELLKSAGPAELQRLWDHR</sequence>
<dbReference type="Pfam" id="PF01645">
    <property type="entry name" value="Glu_synthase"/>
    <property type="match status" value="1"/>
</dbReference>